<dbReference type="EMBL" id="JAMQOT010000001">
    <property type="protein sequence ID" value="MDF9744574.1"/>
    <property type="molecule type" value="Genomic_DNA"/>
</dbReference>
<evidence type="ECO:0000256" key="1">
    <source>
        <dbReference type="SAM" id="MobiDB-lite"/>
    </source>
</evidence>
<evidence type="ECO:0000259" key="3">
    <source>
        <dbReference type="PROSITE" id="PS51202"/>
    </source>
</evidence>
<name>A0A9Q4KZR1_9EURY</name>
<accession>A0A9Q4KZR1</accession>
<keyword evidence="2" id="KW-1133">Transmembrane helix</keyword>
<feature type="compositionally biased region" description="Basic and acidic residues" evidence="1">
    <location>
        <begin position="402"/>
        <end position="413"/>
    </location>
</feature>
<dbReference type="AlphaFoldDB" id="A0A9Q4KZR1"/>
<dbReference type="SUPFAM" id="SSF116726">
    <property type="entry name" value="TrkA C-terminal domain-like"/>
    <property type="match status" value="1"/>
</dbReference>
<dbReference type="InterPro" id="IPR058603">
    <property type="entry name" value="DUF8167_2nd"/>
</dbReference>
<dbReference type="InterPro" id="IPR058480">
    <property type="entry name" value="DUF8167_N"/>
</dbReference>
<dbReference type="GO" id="GO:0006813">
    <property type="term" value="P:potassium ion transport"/>
    <property type="evidence" value="ECO:0007669"/>
    <property type="project" value="InterPro"/>
</dbReference>
<feature type="transmembrane region" description="Helical" evidence="2">
    <location>
        <begin position="15"/>
        <end position="39"/>
    </location>
</feature>
<feature type="domain" description="RCK C-terminal" evidence="3">
    <location>
        <begin position="300"/>
        <end position="379"/>
    </location>
</feature>
<protein>
    <submittedName>
        <fullName evidence="4">TrkA C-terminal domain-containing protein</fullName>
    </submittedName>
</protein>
<keyword evidence="2" id="KW-0472">Membrane</keyword>
<evidence type="ECO:0000313" key="5">
    <source>
        <dbReference type="Proteomes" id="UP001154061"/>
    </source>
</evidence>
<sequence length="413" mass="43505">MSLAASLFGHPVVEAVVHIGGLALLAGVVTAISAFVYRVRARTQFPEGPTLILGLGAVAIYLNTRLIFVQFIGNTGDPLTVSEALLNISVFVTAGIASYGGRYAGDSIGTSERLNWGMFQPDFNPIVRAVGRFITVTLPEEIDDIDGYDPVRDETKRAIAGETLEFPRGLTVGDLQSQLTARLKEDHDVGYVDVDLAADGTVEFLAVGQRAAGIGPTLPPNSAAVAVRADPPFSATAGDTVQLWRTDSDGGQTRLGTAELRASVDDVTTVATDEAVAKKVDPAVDYRLMTLAADSHADREFAAMLRRGDETMSVFDVSAESVLVGVSVAALDATIIAVRAVGGDVDTIPKRDRVIQAGEQLFAIGRPDTLRKLDAASGVRSVAESETPPAAGSAIDWDSDTTADRDALTYDGE</sequence>
<keyword evidence="5" id="KW-1185">Reference proteome</keyword>
<evidence type="ECO:0000256" key="2">
    <source>
        <dbReference type="SAM" id="Phobius"/>
    </source>
</evidence>
<reference evidence="4" key="1">
    <citation type="submission" date="2022-06" db="EMBL/GenBank/DDBJ databases">
        <title>Natrinema sp. a new haloarchaeum isolate from saline soil.</title>
        <authorList>
            <person name="Strakova D."/>
            <person name="Galisteo C."/>
            <person name="Sanchez-Porro C."/>
            <person name="Ventosa A."/>
        </authorList>
    </citation>
    <scope>NUCLEOTIDE SEQUENCE</scope>
    <source>
        <strain evidence="4">S1CR25-10</strain>
    </source>
</reference>
<dbReference type="GO" id="GO:0008324">
    <property type="term" value="F:monoatomic cation transmembrane transporter activity"/>
    <property type="evidence" value="ECO:0007669"/>
    <property type="project" value="InterPro"/>
</dbReference>
<dbReference type="Pfam" id="PF26503">
    <property type="entry name" value="DUF8167_3rd"/>
    <property type="match status" value="1"/>
</dbReference>
<proteinExistence type="predicted"/>
<dbReference type="Gene3D" id="3.30.70.1450">
    <property type="entry name" value="Regulator of K+ conductance, C-terminal domain"/>
    <property type="match status" value="1"/>
</dbReference>
<keyword evidence="2" id="KW-0812">Transmembrane</keyword>
<feature type="transmembrane region" description="Helical" evidence="2">
    <location>
        <begin position="51"/>
        <end position="72"/>
    </location>
</feature>
<dbReference type="InterPro" id="IPR058604">
    <property type="entry name" value="DUF8167_3rd"/>
</dbReference>
<dbReference type="Pfam" id="PF26501">
    <property type="entry name" value="DUF8167"/>
    <property type="match status" value="1"/>
</dbReference>
<organism evidence="4 5">
    <name type="scientific">Natrinema salsiterrestre</name>
    <dbReference type="NCBI Taxonomy" id="2950540"/>
    <lineage>
        <taxon>Archaea</taxon>
        <taxon>Methanobacteriati</taxon>
        <taxon>Methanobacteriota</taxon>
        <taxon>Stenosarchaea group</taxon>
        <taxon>Halobacteria</taxon>
        <taxon>Halobacteriales</taxon>
        <taxon>Natrialbaceae</taxon>
        <taxon>Natrinema</taxon>
    </lineage>
</organism>
<comment type="caution">
    <text evidence="4">The sequence shown here is derived from an EMBL/GenBank/DDBJ whole genome shotgun (WGS) entry which is preliminary data.</text>
</comment>
<dbReference type="Proteomes" id="UP001154061">
    <property type="component" value="Unassembled WGS sequence"/>
</dbReference>
<dbReference type="RefSeq" id="WP_277520062.1">
    <property type="nucleotide sequence ID" value="NZ_JAMQOT010000001.1"/>
</dbReference>
<dbReference type="InterPro" id="IPR006037">
    <property type="entry name" value="RCK_C"/>
</dbReference>
<evidence type="ECO:0000313" key="4">
    <source>
        <dbReference type="EMBL" id="MDF9744574.1"/>
    </source>
</evidence>
<gene>
    <name evidence="4" type="ORF">NDI89_03150</name>
</gene>
<dbReference type="InterPro" id="IPR036721">
    <property type="entry name" value="RCK_C_sf"/>
</dbReference>
<dbReference type="Pfam" id="PF26502">
    <property type="entry name" value="DUF8167_2nd"/>
    <property type="match status" value="1"/>
</dbReference>
<feature type="region of interest" description="Disordered" evidence="1">
    <location>
        <begin position="380"/>
        <end position="413"/>
    </location>
</feature>
<dbReference type="PROSITE" id="PS51202">
    <property type="entry name" value="RCK_C"/>
    <property type="match status" value="1"/>
</dbReference>